<evidence type="ECO:0000256" key="12">
    <source>
        <dbReference type="RuleBase" id="RU363032"/>
    </source>
</evidence>
<dbReference type="InterPro" id="IPR025966">
    <property type="entry name" value="OppC_N"/>
</dbReference>
<feature type="region of interest" description="Disordered" evidence="13">
    <location>
        <begin position="311"/>
        <end position="344"/>
    </location>
</feature>
<dbReference type="PANTHER" id="PTHR43386">
    <property type="entry name" value="OLIGOPEPTIDE TRANSPORT SYSTEM PERMEASE PROTEIN APPC"/>
    <property type="match status" value="1"/>
</dbReference>
<dbReference type="PROSITE" id="PS50928">
    <property type="entry name" value="ABC_TM1"/>
    <property type="match status" value="1"/>
</dbReference>
<feature type="compositionally biased region" description="Low complexity" evidence="13">
    <location>
        <begin position="325"/>
        <end position="338"/>
    </location>
</feature>
<comment type="similarity">
    <text evidence="10">Belongs to the binding-protein-dependent transport system permease family. OppBC subfamily.</text>
</comment>
<dbReference type="Proteomes" id="UP000309133">
    <property type="component" value="Unassembled WGS sequence"/>
</dbReference>
<dbReference type="CDD" id="cd06261">
    <property type="entry name" value="TM_PBP2"/>
    <property type="match status" value="1"/>
</dbReference>
<proteinExistence type="inferred from homology"/>
<keyword evidence="7" id="KW-0653">Protein transport</keyword>
<feature type="transmembrane region" description="Helical" evidence="12">
    <location>
        <begin position="221"/>
        <end position="242"/>
    </location>
</feature>
<dbReference type="GO" id="GO:0055085">
    <property type="term" value="P:transmembrane transport"/>
    <property type="evidence" value="ECO:0007669"/>
    <property type="project" value="InterPro"/>
</dbReference>
<evidence type="ECO:0000256" key="11">
    <source>
        <dbReference type="ARBA" id="ARBA00072251"/>
    </source>
</evidence>
<gene>
    <name evidence="15" type="ORF">E6C64_16700</name>
</gene>
<evidence type="ECO:0000256" key="8">
    <source>
        <dbReference type="ARBA" id="ARBA00022989"/>
    </source>
</evidence>
<keyword evidence="6" id="KW-0571">Peptide transport</keyword>
<dbReference type="SUPFAM" id="SSF161098">
    <property type="entry name" value="MetI-like"/>
    <property type="match status" value="1"/>
</dbReference>
<feature type="transmembrane region" description="Helical" evidence="12">
    <location>
        <begin position="142"/>
        <end position="163"/>
    </location>
</feature>
<evidence type="ECO:0000256" key="5">
    <source>
        <dbReference type="ARBA" id="ARBA00022692"/>
    </source>
</evidence>
<evidence type="ECO:0000256" key="2">
    <source>
        <dbReference type="ARBA" id="ARBA00022448"/>
    </source>
</evidence>
<feature type="compositionally biased region" description="Basic residues" evidence="13">
    <location>
        <begin position="313"/>
        <end position="323"/>
    </location>
</feature>
<evidence type="ECO:0000259" key="14">
    <source>
        <dbReference type="PROSITE" id="PS50928"/>
    </source>
</evidence>
<evidence type="ECO:0000256" key="6">
    <source>
        <dbReference type="ARBA" id="ARBA00022856"/>
    </source>
</evidence>
<dbReference type="GO" id="GO:0005886">
    <property type="term" value="C:plasma membrane"/>
    <property type="evidence" value="ECO:0007669"/>
    <property type="project" value="UniProtKB-SubCell"/>
</dbReference>
<evidence type="ECO:0000313" key="16">
    <source>
        <dbReference type="Proteomes" id="UP000309133"/>
    </source>
</evidence>
<accession>A0A4V3WSK7</accession>
<dbReference type="InterPro" id="IPR000515">
    <property type="entry name" value="MetI-like"/>
</dbReference>
<dbReference type="PANTHER" id="PTHR43386:SF2">
    <property type="entry name" value="OLIGOPEPTIDE TRANSPORT SYSTEM PERMEASE PROTEIN OPPC"/>
    <property type="match status" value="1"/>
</dbReference>
<feature type="transmembrane region" description="Helical" evidence="12">
    <location>
        <begin position="111"/>
        <end position="135"/>
    </location>
</feature>
<dbReference type="Pfam" id="PF00528">
    <property type="entry name" value="BPD_transp_1"/>
    <property type="match status" value="1"/>
</dbReference>
<dbReference type="GO" id="GO:0015031">
    <property type="term" value="P:protein transport"/>
    <property type="evidence" value="ECO:0007669"/>
    <property type="project" value="UniProtKB-KW"/>
</dbReference>
<evidence type="ECO:0000256" key="9">
    <source>
        <dbReference type="ARBA" id="ARBA00023136"/>
    </source>
</evidence>
<comment type="caution">
    <text evidence="15">The sequence shown here is derived from an EMBL/GenBank/DDBJ whole genome shotgun (WGS) entry which is preliminary data.</text>
</comment>
<dbReference type="EMBL" id="SSSM01000006">
    <property type="protein sequence ID" value="THG28467.1"/>
    <property type="molecule type" value="Genomic_DNA"/>
</dbReference>
<feature type="transmembrane region" description="Helical" evidence="12">
    <location>
        <begin position="169"/>
        <end position="190"/>
    </location>
</feature>
<evidence type="ECO:0000256" key="10">
    <source>
        <dbReference type="ARBA" id="ARBA00024202"/>
    </source>
</evidence>
<evidence type="ECO:0000256" key="4">
    <source>
        <dbReference type="ARBA" id="ARBA00022519"/>
    </source>
</evidence>
<dbReference type="OrthoDB" id="6637947at2"/>
<dbReference type="GO" id="GO:0015833">
    <property type="term" value="P:peptide transport"/>
    <property type="evidence" value="ECO:0007669"/>
    <property type="project" value="UniProtKB-KW"/>
</dbReference>
<evidence type="ECO:0000256" key="13">
    <source>
        <dbReference type="SAM" id="MobiDB-lite"/>
    </source>
</evidence>
<keyword evidence="3" id="KW-1003">Cell membrane</keyword>
<keyword evidence="16" id="KW-1185">Reference proteome</keyword>
<keyword evidence="9 12" id="KW-0472">Membrane</keyword>
<dbReference type="AlphaFoldDB" id="A0A4V3WSK7"/>
<feature type="transmembrane region" description="Helical" evidence="12">
    <location>
        <begin position="277"/>
        <end position="296"/>
    </location>
</feature>
<dbReference type="InterPro" id="IPR035906">
    <property type="entry name" value="MetI-like_sf"/>
</dbReference>
<evidence type="ECO:0000313" key="15">
    <source>
        <dbReference type="EMBL" id="THG28467.1"/>
    </source>
</evidence>
<keyword evidence="5 12" id="KW-0812">Transmembrane</keyword>
<comment type="subcellular location">
    <subcellularLocation>
        <location evidence="1">Cell inner membrane</location>
        <topology evidence="1">Multi-pass membrane protein</topology>
    </subcellularLocation>
    <subcellularLocation>
        <location evidence="12">Cell membrane</location>
        <topology evidence="12">Multi-pass membrane protein</topology>
    </subcellularLocation>
</comment>
<organism evidence="15 16">
    <name type="scientific">Naasia lichenicola</name>
    <dbReference type="NCBI Taxonomy" id="2565933"/>
    <lineage>
        <taxon>Bacteria</taxon>
        <taxon>Bacillati</taxon>
        <taxon>Actinomycetota</taxon>
        <taxon>Actinomycetes</taxon>
        <taxon>Micrococcales</taxon>
        <taxon>Microbacteriaceae</taxon>
        <taxon>Naasia</taxon>
    </lineage>
</organism>
<dbReference type="InterPro" id="IPR050366">
    <property type="entry name" value="BP-dependent_transpt_permease"/>
</dbReference>
<feature type="transmembrane region" description="Helical" evidence="12">
    <location>
        <begin position="47"/>
        <end position="67"/>
    </location>
</feature>
<sequence length="344" mass="36571">MTFSSNTEITEAEPTLLPPLGNDRQLKRARGGRAGILIGRVFSNRGAAFGVVVLILLFAFAFIGPLISGWSYSELDYTALRKPPSALHWFGTNNIGQDVFTQTARGMQKSLLIGLLVALFSTAVAGFLGAAAGYFGGRADRIIMLVVDVLLVLPSFLIIAILSPRLKEYGWIVLVVLLAAFSWMVTARVIRSMTLSIKEREYVRAAQYMGIGSLAIISRHILPNVASFLIIDATIAVGGAVLGEASLSYFGFGVQAPDVSLGTLIAANQNAALTSPWLFYFSAAGLVLFALAANLLGDGLRDAFDPTSVAGKRMSRSARRRGRAAADSARTSTPAAAPEIGTAR</sequence>
<keyword evidence="4" id="KW-0997">Cell inner membrane</keyword>
<evidence type="ECO:0000256" key="3">
    <source>
        <dbReference type="ARBA" id="ARBA00022475"/>
    </source>
</evidence>
<dbReference type="Pfam" id="PF12911">
    <property type="entry name" value="OppC_N"/>
    <property type="match status" value="1"/>
</dbReference>
<dbReference type="RefSeq" id="WP_136428827.1">
    <property type="nucleotide sequence ID" value="NZ_SSSM01000006.1"/>
</dbReference>
<dbReference type="Gene3D" id="1.10.3720.10">
    <property type="entry name" value="MetI-like"/>
    <property type="match status" value="1"/>
</dbReference>
<feature type="domain" description="ABC transmembrane type-1" evidence="14">
    <location>
        <begin position="111"/>
        <end position="297"/>
    </location>
</feature>
<reference evidence="15 16" key="1">
    <citation type="submission" date="2019-04" db="EMBL/GenBank/DDBJ databases">
        <authorList>
            <person name="Jiang L."/>
        </authorList>
    </citation>
    <scope>NUCLEOTIDE SEQUENCE [LARGE SCALE GENOMIC DNA]</scope>
    <source>
        <strain evidence="15 16">YIM 131853</strain>
    </source>
</reference>
<name>A0A4V3WSK7_9MICO</name>
<evidence type="ECO:0000256" key="1">
    <source>
        <dbReference type="ARBA" id="ARBA00004429"/>
    </source>
</evidence>
<protein>
    <recommendedName>
        <fullName evidence="11">Oligopeptide transport system permease protein OppC</fullName>
    </recommendedName>
</protein>
<evidence type="ECO:0000256" key="7">
    <source>
        <dbReference type="ARBA" id="ARBA00022927"/>
    </source>
</evidence>
<keyword evidence="8 12" id="KW-1133">Transmembrane helix</keyword>
<keyword evidence="2 12" id="KW-0813">Transport</keyword>